<evidence type="ECO:0008006" key="2">
    <source>
        <dbReference type="Google" id="ProtNLM"/>
    </source>
</evidence>
<keyword evidence="1" id="KW-0614">Plasmid</keyword>
<accession>V5YMX4</accession>
<reference evidence="1" key="1">
    <citation type="journal article" date="2014" name="Microbiology">
        <title>A 2,4-dichlorophenoxyacetic acid degradation plasmid pM7012 discloses distribution of an unclassified megaplasmid group across bacterial species.</title>
        <authorList>
            <person name="Sakai Y."/>
            <person name="Ogawa N."/>
            <person name="Shimomura Y."/>
            <person name="Fujii T."/>
        </authorList>
    </citation>
    <scope>NUCLEOTIDE SEQUENCE</scope>
    <source>
        <strain evidence="1">M701</strain>
    </source>
</reference>
<proteinExistence type="predicted"/>
<organism evidence="1">
    <name type="scientific">Burkholderia sp. M701</name>
    <dbReference type="NCBI Taxonomy" id="326454"/>
    <lineage>
        <taxon>Bacteria</taxon>
        <taxon>Pseudomonadati</taxon>
        <taxon>Pseudomonadota</taxon>
        <taxon>Betaproteobacteria</taxon>
        <taxon>Burkholderiales</taxon>
        <taxon>Burkholderiaceae</taxon>
        <taxon>Burkholderia</taxon>
    </lineage>
</organism>
<dbReference type="EMBL" id="AB853026">
    <property type="protein sequence ID" value="BAO18930.1"/>
    <property type="molecule type" value="Genomic_DNA"/>
</dbReference>
<reference evidence="1" key="2">
    <citation type="submission" date="2024-06" db="EMBL/GenBank/DDBJ databases">
        <authorList>
            <person name="Sakai Y."/>
            <person name="Fujii T."/>
        </authorList>
    </citation>
    <scope>NUCLEOTIDE SEQUENCE</scope>
    <source>
        <strain evidence="1">M701</strain>
        <plasmid evidence="1">pM7012</plasmid>
    </source>
</reference>
<name>V5YMX4_9BURK</name>
<protein>
    <recommendedName>
        <fullName evidence="2">XRE family transcriptional regulator</fullName>
    </recommendedName>
</protein>
<evidence type="ECO:0000313" key="1">
    <source>
        <dbReference type="EMBL" id="BAO18930.1"/>
    </source>
</evidence>
<dbReference type="AlphaFoldDB" id="V5YMX4"/>
<geneLocation type="plasmid" evidence="1">
    <name>pM7012</name>
</geneLocation>
<sequence>MKPHEKLPQPSPDEVRAARKAVGLPQTEASQVVSDAGAKGYRTWQRYEAPLGSADHRPIPNGVWELFLLRTDQHPTHLMVNRKAVPTAKSTASLRTVGR</sequence>
<dbReference type="RefSeq" id="WP_023842473.1">
    <property type="nucleotide sequence ID" value="NC_022995.1"/>
</dbReference>